<keyword evidence="2" id="KW-1185">Reference proteome</keyword>
<evidence type="ECO:0000313" key="1">
    <source>
        <dbReference type="EMBL" id="PIO70091.1"/>
    </source>
</evidence>
<dbReference type="GO" id="GO:0140672">
    <property type="term" value="C:ATAC complex"/>
    <property type="evidence" value="ECO:0007669"/>
    <property type="project" value="TreeGrafter"/>
</dbReference>
<dbReference type="AlphaFoldDB" id="A0A2G9UIL2"/>
<dbReference type="GO" id="GO:0010484">
    <property type="term" value="F:histone H3 acetyltransferase activity"/>
    <property type="evidence" value="ECO:0007669"/>
    <property type="project" value="TreeGrafter"/>
</dbReference>
<dbReference type="PANTHER" id="PTHR45750">
    <property type="entry name" value="GH11602P"/>
    <property type="match status" value="1"/>
</dbReference>
<dbReference type="Proteomes" id="UP000230423">
    <property type="component" value="Unassembled WGS sequence"/>
</dbReference>
<name>A0A2G9UIL2_TELCI</name>
<sequence>MKAQGQYKHCSKQGFSEKVEMPKKLYQGYIKEYEGATLMGCQLHPQMKYTEFSSYMKSVRDLQQAMNEVKYPNKTRKYGGIEHIFRSHGENAHQLLHSMHSLFCPIILSCYSCTVI</sequence>
<dbReference type="Gene3D" id="3.40.630.30">
    <property type="match status" value="1"/>
</dbReference>
<protein>
    <submittedName>
        <fullName evidence="1">Uncharacterized protein</fullName>
    </submittedName>
</protein>
<dbReference type="OrthoDB" id="1937912at2759"/>
<dbReference type="EMBL" id="KZ346398">
    <property type="protein sequence ID" value="PIO70091.1"/>
    <property type="molecule type" value="Genomic_DNA"/>
</dbReference>
<reference evidence="1 2" key="1">
    <citation type="submission" date="2015-09" db="EMBL/GenBank/DDBJ databases">
        <title>Draft genome of the parasitic nematode Teladorsagia circumcincta isolate WARC Sus (inbred).</title>
        <authorList>
            <person name="Mitreva M."/>
        </authorList>
    </citation>
    <scope>NUCLEOTIDE SEQUENCE [LARGE SCALE GENOMIC DNA]</scope>
    <source>
        <strain evidence="1 2">S</strain>
    </source>
</reference>
<organism evidence="1 2">
    <name type="scientific">Teladorsagia circumcincta</name>
    <name type="common">Brown stomach worm</name>
    <name type="synonym">Ostertagia circumcincta</name>
    <dbReference type="NCBI Taxonomy" id="45464"/>
    <lineage>
        <taxon>Eukaryota</taxon>
        <taxon>Metazoa</taxon>
        <taxon>Ecdysozoa</taxon>
        <taxon>Nematoda</taxon>
        <taxon>Chromadorea</taxon>
        <taxon>Rhabditida</taxon>
        <taxon>Rhabditina</taxon>
        <taxon>Rhabditomorpha</taxon>
        <taxon>Strongyloidea</taxon>
        <taxon>Trichostrongylidae</taxon>
        <taxon>Teladorsagia</taxon>
    </lineage>
</organism>
<proteinExistence type="predicted"/>
<dbReference type="PANTHER" id="PTHR45750:SF3">
    <property type="entry name" value="HISTONE ACETYLTRANSFERASE"/>
    <property type="match status" value="1"/>
</dbReference>
<evidence type="ECO:0000313" key="2">
    <source>
        <dbReference type="Proteomes" id="UP000230423"/>
    </source>
</evidence>
<accession>A0A2G9UIL2</accession>
<gene>
    <name evidence="1" type="ORF">TELCIR_08069</name>
</gene>
<dbReference type="GO" id="GO:0045944">
    <property type="term" value="P:positive regulation of transcription by RNA polymerase II"/>
    <property type="evidence" value="ECO:0007669"/>
    <property type="project" value="TreeGrafter"/>
</dbReference>
<dbReference type="InterPro" id="IPR037800">
    <property type="entry name" value="GCN5"/>
</dbReference>